<sequence>MGKEQMGAIGKLGAAIEAALDEAPVSDVLSILTGAFVGLTVELVRRQGHDVNKEIKVDGGNQRDITIHASK</sequence>
<protein>
    <submittedName>
        <fullName evidence="1">Uncharacterized protein</fullName>
    </submittedName>
</protein>
<evidence type="ECO:0000313" key="2">
    <source>
        <dbReference type="Proteomes" id="UP000001160"/>
    </source>
</evidence>
<organism evidence="1 2">
    <name type="scientific">Burkholderia phage Bcep22</name>
    <dbReference type="NCBI Taxonomy" id="2883944"/>
    <lineage>
        <taxon>Viruses</taxon>
        <taxon>Duplodnaviria</taxon>
        <taxon>Heunggongvirae</taxon>
        <taxon>Uroviricota</taxon>
        <taxon>Caudoviricetes</taxon>
        <taxon>Lessievirus</taxon>
        <taxon>Lessievirus bcep22</taxon>
    </lineage>
</organism>
<gene>
    <name evidence="1" type="ORF">Bcep22_gp34</name>
</gene>
<name>Q6V7Q9_9CAUD</name>
<reference evidence="1 2" key="1">
    <citation type="journal article" date="2011" name="J. Bacteriol.">
        <title>Genomes and Characterization of Phages Bcep22 and BcepIL02, Founders of a Novel Phage Type in Burkholderia cenocepacia.</title>
        <authorList>
            <person name="Gill J.J."/>
            <person name="Summer E.J."/>
            <person name="Russell W.K."/>
            <person name="Cologna S.M."/>
            <person name="Carlile T.M."/>
            <person name="Fuller A.C."/>
            <person name="Kitsopoulos K."/>
            <person name="Mebane L.M."/>
            <person name="Parkinson B.N."/>
            <person name="Sullivan D."/>
            <person name="Carmody L.A."/>
            <person name="Gonzalez C.F."/>
            <person name="Lipuma J.J."/>
            <person name="Young R."/>
        </authorList>
    </citation>
    <scope>NUCLEOTIDE SEQUENCE [LARGE SCALE GENOMIC DNA]</scope>
</reference>
<dbReference type="GeneID" id="2658314"/>
<proteinExistence type="predicted"/>
<evidence type="ECO:0000313" key="1">
    <source>
        <dbReference type="EMBL" id="AAQ54967.1"/>
    </source>
</evidence>
<dbReference type="KEGG" id="vg:2658314"/>
<keyword evidence="2" id="KW-1185">Reference proteome</keyword>
<accession>Q6V7Q9</accession>
<dbReference type="RefSeq" id="NP_944263.1">
    <property type="nucleotide sequence ID" value="NC_005262.3"/>
</dbReference>
<dbReference type="Proteomes" id="UP000001160">
    <property type="component" value="Segment"/>
</dbReference>
<dbReference type="EMBL" id="AY349011">
    <property type="protein sequence ID" value="AAQ54967.1"/>
    <property type="molecule type" value="Genomic_DNA"/>
</dbReference>